<evidence type="ECO:0000256" key="8">
    <source>
        <dbReference type="ARBA" id="ARBA00049934"/>
    </source>
</evidence>
<dbReference type="SMART" id="SM00790">
    <property type="entry name" value="AFOR_N"/>
    <property type="match status" value="1"/>
</dbReference>
<accession>A0A9X7J244</accession>
<dbReference type="GO" id="GO:0016625">
    <property type="term" value="F:oxidoreductase activity, acting on the aldehyde or oxo group of donors, iron-sulfur protein as acceptor"/>
    <property type="evidence" value="ECO:0007669"/>
    <property type="project" value="InterPro"/>
</dbReference>
<dbReference type="InterPro" id="IPR036503">
    <property type="entry name" value="Ald_Fedxn_OxRdtase_N_sf"/>
</dbReference>
<evidence type="ECO:0000256" key="6">
    <source>
        <dbReference type="ARBA" id="ARBA00023004"/>
    </source>
</evidence>
<protein>
    <submittedName>
        <fullName evidence="10">Oxidoreductase YdhV</fullName>
        <ecNumber evidence="10">1.-.-.-</ecNumber>
    </submittedName>
</protein>
<evidence type="ECO:0000256" key="2">
    <source>
        <dbReference type="ARBA" id="ARBA00011032"/>
    </source>
</evidence>
<evidence type="ECO:0000313" key="11">
    <source>
        <dbReference type="Proteomes" id="UP000239430"/>
    </source>
</evidence>
<dbReference type="Pfam" id="PF01314">
    <property type="entry name" value="AFOR_C"/>
    <property type="match status" value="1"/>
</dbReference>
<dbReference type="RefSeq" id="WP_054937702.1">
    <property type="nucleotide sequence ID" value="NZ_PVXL01000055.1"/>
</dbReference>
<dbReference type="InterPro" id="IPR013985">
    <property type="entry name" value="Ald_Fedxn_OxRdtase_dom3"/>
</dbReference>
<dbReference type="PANTHER" id="PTHR30038:SF0">
    <property type="entry name" value="TUNGSTEN-CONTAINING ALDEHYDE FERREDOXIN OXIDOREDUCTASE"/>
    <property type="match status" value="1"/>
</dbReference>
<evidence type="ECO:0000256" key="7">
    <source>
        <dbReference type="ARBA" id="ARBA00023014"/>
    </source>
</evidence>
<evidence type="ECO:0000313" key="10">
    <source>
        <dbReference type="EMBL" id="PRR71511.1"/>
    </source>
</evidence>
<proteinExistence type="inferred from homology"/>
<dbReference type="GO" id="GO:0046872">
    <property type="term" value="F:metal ion binding"/>
    <property type="evidence" value="ECO:0007669"/>
    <property type="project" value="UniProtKB-KW"/>
</dbReference>
<dbReference type="GO" id="GO:0051539">
    <property type="term" value="F:4 iron, 4 sulfur cluster binding"/>
    <property type="evidence" value="ECO:0007669"/>
    <property type="project" value="UniProtKB-KW"/>
</dbReference>
<dbReference type="InterPro" id="IPR036021">
    <property type="entry name" value="Tungsten_al_ferr_oxy-like_C"/>
</dbReference>
<dbReference type="InterPro" id="IPR013984">
    <property type="entry name" value="Ald_Fedxn_OxRdtase_dom2"/>
</dbReference>
<keyword evidence="3" id="KW-0004">4Fe-4S</keyword>
<dbReference type="Gene3D" id="1.10.599.10">
    <property type="entry name" value="Aldehyde Ferredoxin Oxidoreductase Protein, subunit A, domain 3"/>
    <property type="match status" value="1"/>
</dbReference>
<dbReference type="SUPFAM" id="SSF48310">
    <property type="entry name" value="Aldehyde ferredoxin oxidoreductase, C-terminal domains"/>
    <property type="match status" value="1"/>
</dbReference>
<sequence length="633" mass="68685">MNGCGYQGKILWIDLSNSLTKHIEPDKNFYRTYLGGPGLGLYYLLKFLPQNCEPLGPENILVFAPGFLTGTPVPCVPRYTVCAKSPLTGGLGKSEAGGYWGPELRKAGYDALVVVGRAAGPVYLWIADDKVEIRDASRIWGLDTGEAEAFIRQDTGVKDAKIAIIGPGGENKVLFAGIVNDLSHFNGRNGLGAVMGSKNLKAIAVCGSKKVPIHERDKIQQLSRWVSQNYREHPLSSALHEYGTPAGVESNNAGGCLPTNNWSLGVFSGANDIGGKELTEKYLVERGGCYACPIRCKRIVKVDDAEFKVDRIYGGPEYETLVALGSNCGINNLKLIIKANELCNRYTIDTISTGMAISFAMACYEQGIITKEDTGGLELKFGNEEILLSLIEQIAYRQGFGKILADGTRAVAARIGRGAEAMLLEVKGQEIPMHDPRVKTGLGLQFALAPNGADHWFAQHDPFFTSEGSLGLEALAPLGILEPIPALDLGPQKVRMVFYTSVLNSMYDCLGVCMFGAVARSLIPLNNFVDFVQATTGWETSLWELLKTGERVNTMARLFNIRQGLGCKDDTLPATFFKPIVSGPLDGKNALDKEAFEQAVKLYYGMAGWDETGIPTAGKLLELGLDQFVDNQN</sequence>
<dbReference type="GO" id="GO:0009055">
    <property type="term" value="F:electron transfer activity"/>
    <property type="evidence" value="ECO:0007669"/>
    <property type="project" value="InterPro"/>
</dbReference>
<dbReference type="InterPro" id="IPR051919">
    <property type="entry name" value="W-dependent_AOR"/>
</dbReference>
<dbReference type="Gene3D" id="1.10.569.10">
    <property type="entry name" value="Aldehyde Ferredoxin Oxidoreductase Protein, subunit A, domain 2"/>
    <property type="match status" value="1"/>
</dbReference>
<comment type="cofactor">
    <cofactor evidence="1">
        <name>[4Fe-4S] cluster</name>
        <dbReference type="ChEBI" id="CHEBI:49883"/>
    </cofactor>
</comment>
<dbReference type="Gene3D" id="3.60.9.10">
    <property type="entry name" value="Aldehyde ferredoxin oxidoreductase, N-terminal domain"/>
    <property type="match status" value="1"/>
</dbReference>
<evidence type="ECO:0000256" key="4">
    <source>
        <dbReference type="ARBA" id="ARBA00022723"/>
    </source>
</evidence>
<name>A0A9X7J244_9FIRM</name>
<keyword evidence="7" id="KW-0411">Iron-sulfur</keyword>
<keyword evidence="4" id="KW-0479">Metal-binding</keyword>
<gene>
    <name evidence="10" type="primary">ydhV_9</name>
    <name evidence="10" type="ORF">MOST_25670</name>
</gene>
<evidence type="ECO:0000259" key="9">
    <source>
        <dbReference type="SMART" id="SM00790"/>
    </source>
</evidence>
<comment type="caution">
    <text evidence="10">The sequence shown here is derived from an EMBL/GenBank/DDBJ whole genome shotgun (WGS) entry which is preliminary data.</text>
</comment>
<reference evidence="10 11" key="1">
    <citation type="submission" date="2018-03" db="EMBL/GenBank/DDBJ databases">
        <title>Genome sequence of Moorella stamsii DSM 26217.</title>
        <authorList>
            <person name="Poehlein A."/>
            <person name="Daniel R."/>
        </authorList>
    </citation>
    <scope>NUCLEOTIDE SEQUENCE [LARGE SCALE GENOMIC DNA]</scope>
    <source>
        <strain evidence="11">DSM 26217</strain>
    </source>
</reference>
<dbReference type="PANTHER" id="PTHR30038">
    <property type="entry name" value="ALDEHYDE FERREDOXIN OXIDOREDUCTASE"/>
    <property type="match status" value="1"/>
</dbReference>
<dbReference type="Proteomes" id="UP000239430">
    <property type="component" value="Unassembled WGS sequence"/>
</dbReference>
<dbReference type="Pfam" id="PF02730">
    <property type="entry name" value="AFOR_N"/>
    <property type="match status" value="1"/>
</dbReference>
<dbReference type="EMBL" id="PVXL01000055">
    <property type="protein sequence ID" value="PRR71511.1"/>
    <property type="molecule type" value="Genomic_DNA"/>
</dbReference>
<evidence type="ECO:0000256" key="5">
    <source>
        <dbReference type="ARBA" id="ARBA00023002"/>
    </source>
</evidence>
<feature type="domain" description="Aldehyde ferredoxin oxidoreductase N-terminal" evidence="9">
    <location>
        <begin position="6"/>
        <end position="209"/>
    </location>
</feature>
<keyword evidence="11" id="KW-1185">Reference proteome</keyword>
<evidence type="ECO:0000256" key="3">
    <source>
        <dbReference type="ARBA" id="ARBA00022485"/>
    </source>
</evidence>
<keyword evidence="6" id="KW-0408">Iron</keyword>
<dbReference type="InterPro" id="IPR013983">
    <property type="entry name" value="Ald_Fedxn_OxRdtase_N"/>
</dbReference>
<organism evidence="10 11">
    <name type="scientific">Neomoorella stamsii</name>
    <dbReference type="NCBI Taxonomy" id="1266720"/>
    <lineage>
        <taxon>Bacteria</taxon>
        <taxon>Bacillati</taxon>
        <taxon>Bacillota</taxon>
        <taxon>Clostridia</taxon>
        <taxon>Neomoorellales</taxon>
        <taxon>Neomoorellaceae</taxon>
        <taxon>Neomoorella</taxon>
    </lineage>
</organism>
<dbReference type="SUPFAM" id="SSF56228">
    <property type="entry name" value="Aldehyde ferredoxin oxidoreductase, N-terminal domain"/>
    <property type="match status" value="1"/>
</dbReference>
<dbReference type="InterPro" id="IPR001203">
    <property type="entry name" value="OxRdtase_Ald_Fedxn_C"/>
</dbReference>
<dbReference type="AlphaFoldDB" id="A0A9X7J244"/>
<evidence type="ECO:0000256" key="1">
    <source>
        <dbReference type="ARBA" id="ARBA00001966"/>
    </source>
</evidence>
<keyword evidence="5 10" id="KW-0560">Oxidoreductase</keyword>
<comment type="similarity">
    <text evidence="2">Belongs to the AOR/FOR family.</text>
</comment>
<dbReference type="EC" id="1.-.-.-" evidence="10"/>
<comment type="cofactor">
    <cofactor evidence="8">
        <name>tungstopterin</name>
        <dbReference type="ChEBI" id="CHEBI:30402"/>
    </cofactor>
</comment>